<dbReference type="AlphaFoldDB" id="A0A158FS71"/>
<accession>A0A158FS71</accession>
<feature type="signal peptide" evidence="1">
    <location>
        <begin position="1"/>
        <end position="30"/>
    </location>
</feature>
<name>A0A158FS71_CABSO</name>
<gene>
    <name evidence="2" type="ORF">AWB64_01738</name>
</gene>
<feature type="chain" id="PRO_5007810268" evidence="1">
    <location>
        <begin position="31"/>
        <end position="151"/>
    </location>
</feature>
<dbReference type="Proteomes" id="UP000054893">
    <property type="component" value="Unassembled WGS sequence"/>
</dbReference>
<keyword evidence="1" id="KW-0732">Signal</keyword>
<evidence type="ECO:0000313" key="2">
    <source>
        <dbReference type="EMBL" id="SAL22688.1"/>
    </source>
</evidence>
<sequence>MRITKSLRMATKSATALCVLSVLLPTLAHAEAIEEQLDCKSSGHTFISALLASGEIQSKPMRVEANSVNAFRPAHGVKLTAYDFKVFVVLGYQKDDPLFAQGKGTPIADSAYGVVVTGPSDDVKERVRQSGSSAIVREITPVTTAIVCKSE</sequence>
<proteinExistence type="predicted"/>
<dbReference type="EMBL" id="FCOC02000003">
    <property type="protein sequence ID" value="SAL22688.1"/>
    <property type="molecule type" value="Genomic_DNA"/>
</dbReference>
<evidence type="ECO:0000313" key="3">
    <source>
        <dbReference type="Proteomes" id="UP000054893"/>
    </source>
</evidence>
<protein>
    <submittedName>
        <fullName evidence="2">Uncharacterized protein</fullName>
    </submittedName>
</protein>
<reference evidence="2 3" key="1">
    <citation type="submission" date="2016-01" db="EMBL/GenBank/DDBJ databases">
        <authorList>
            <person name="Oliw E.H."/>
        </authorList>
    </citation>
    <scope>NUCLEOTIDE SEQUENCE [LARGE SCALE GENOMIC DNA]</scope>
    <source>
        <strain evidence="2">LMG 22029</strain>
    </source>
</reference>
<organism evidence="2 3">
    <name type="scientific">Caballeronia sordidicola</name>
    <name type="common">Burkholderia sordidicola</name>
    <dbReference type="NCBI Taxonomy" id="196367"/>
    <lineage>
        <taxon>Bacteria</taxon>
        <taxon>Pseudomonadati</taxon>
        <taxon>Pseudomonadota</taxon>
        <taxon>Betaproteobacteria</taxon>
        <taxon>Burkholderiales</taxon>
        <taxon>Burkholderiaceae</taxon>
        <taxon>Caballeronia</taxon>
    </lineage>
</organism>
<evidence type="ECO:0000256" key="1">
    <source>
        <dbReference type="SAM" id="SignalP"/>
    </source>
</evidence>